<dbReference type="EMBL" id="NWTK01000017">
    <property type="protein sequence ID" value="PKR50467.1"/>
    <property type="molecule type" value="Genomic_DNA"/>
</dbReference>
<evidence type="ECO:0000256" key="2">
    <source>
        <dbReference type="ARBA" id="ARBA00022679"/>
    </source>
</evidence>
<comment type="similarity">
    <text evidence="1">Belongs to the HipA Ser/Thr kinase family.</text>
</comment>
<evidence type="ECO:0000259" key="6">
    <source>
        <dbReference type="Pfam" id="PF13657"/>
    </source>
</evidence>
<reference evidence="7 8" key="1">
    <citation type="submission" date="2017-09" db="EMBL/GenBank/DDBJ databases">
        <title>Biodiversity and function of Thalassospira species in the particle-attached aromatic-hydrocarbon-degrading consortia from the surface seawater of the South China Sea.</title>
        <authorList>
            <person name="Dong C."/>
            <person name="Liu R."/>
            <person name="Shao Z."/>
        </authorList>
    </citation>
    <scope>NUCLEOTIDE SEQUENCE [LARGE SCALE GENOMIC DNA]</scope>
    <source>
        <strain evidence="7 8">CSC1P2</strain>
    </source>
</reference>
<evidence type="ECO:0000256" key="3">
    <source>
        <dbReference type="ARBA" id="ARBA00022777"/>
    </source>
</evidence>
<feature type="domain" description="HipA N-terminal subdomain 1" evidence="6">
    <location>
        <begin position="14"/>
        <end position="105"/>
    </location>
</feature>
<dbReference type="InterPro" id="IPR052028">
    <property type="entry name" value="HipA_Ser/Thr_kinase"/>
</dbReference>
<name>A0A2N3KIR2_9PROT</name>
<dbReference type="Pfam" id="PF07804">
    <property type="entry name" value="HipA_C"/>
    <property type="match status" value="1"/>
</dbReference>
<dbReference type="GO" id="GO:0004674">
    <property type="term" value="F:protein serine/threonine kinase activity"/>
    <property type="evidence" value="ECO:0007669"/>
    <property type="project" value="TreeGrafter"/>
</dbReference>
<dbReference type="InterPro" id="IPR012893">
    <property type="entry name" value="HipA-like_C"/>
</dbReference>
<gene>
    <name evidence="7" type="ORF">COO20_21585</name>
</gene>
<organism evidence="7 8">
    <name type="scientific">Thalassospira marina</name>
    <dbReference type="NCBI Taxonomy" id="2048283"/>
    <lineage>
        <taxon>Bacteria</taxon>
        <taxon>Pseudomonadati</taxon>
        <taxon>Pseudomonadota</taxon>
        <taxon>Alphaproteobacteria</taxon>
        <taxon>Rhodospirillales</taxon>
        <taxon>Thalassospiraceae</taxon>
        <taxon>Thalassospira</taxon>
    </lineage>
</organism>
<dbReference type="OrthoDB" id="9805913at2"/>
<dbReference type="PANTHER" id="PTHR37419">
    <property type="entry name" value="SERINE/THREONINE-PROTEIN KINASE TOXIN HIPA"/>
    <property type="match status" value="1"/>
</dbReference>
<keyword evidence="2" id="KW-0808">Transferase</keyword>
<dbReference type="AlphaFoldDB" id="A0A2N3KIR2"/>
<protein>
    <submittedName>
        <fullName evidence="7">Type II toxin-antitoxin system HipA family toxin</fullName>
    </submittedName>
</protein>
<dbReference type="Gene3D" id="1.10.1070.20">
    <property type="match status" value="1"/>
</dbReference>
<dbReference type="InterPro" id="IPR017508">
    <property type="entry name" value="HipA_N1"/>
</dbReference>
<keyword evidence="3" id="KW-0418">Kinase</keyword>
<accession>A0A2N3KIR2</accession>
<evidence type="ECO:0000313" key="7">
    <source>
        <dbReference type="EMBL" id="PKR50467.1"/>
    </source>
</evidence>
<evidence type="ECO:0000259" key="5">
    <source>
        <dbReference type="Pfam" id="PF07804"/>
    </source>
</evidence>
<feature type="domain" description="HipA-like C-terminal" evidence="5">
    <location>
        <begin position="169"/>
        <end position="378"/>
    </location>
</feature>
<dbReference type="RefSeq" id="WP_085594755.1">
    <property type="nucleotide sequence ID" value="NZ_NWTK01000017.1"/>
</dbReference>
<feature type="region of interest" description="Disordered" evidence="4">
    <location>
        <begin position="50"/>
        <end position="69"/>
    </location>
</feature>
<dbReference type="PANTHER" id="PTHR37419:SF8">
    <property type="entry name" value="TOXIN YJJJ"/>
    <property type="match status" value="1"/>
</dbReference>
<evidence type="ECO:0000313" key="8">
    <source>
        <dbReference type="Proteomes" id="UP000233597"/>
    </source>
</evidence>
<proteinExistence type="inferred from homology"/>
<dbReference type="Proteomes" id="UP000233597">
    <property type="component" value="Unassembled WGS sequence"/>
</dbReference>
<dbReference type="GO" id="GO:0005829">
    <property type="term" value="C:cytosol"/>
    <property type="evidence" value="ECO:0007669"/>
    <property type="project" value="TreeGrafter"/>
</dbReference>
<comment type="caution">
    <text evidence="7">The sequence shown here is derived from an EMBL/GenBank/DDBJ whole genome shotgun (WGS) entry which is preliminary data.</text>
</comment>
<evidence type="ECO:0000256" key="1">
    <source>
        <dbReference type="ARBA" id="ARBA00010164"/>
    </source>
</evidence>
<dbReference type="Pfam" id="PF13657">
    <property type="entry name" value="Couple_hipA"/>
    <property type="match status" value="1"/>
</dbReference>
<evidence type="ECO:0000256" key="4">
    <source>
        <dbReference type="SAM" id="MobiDB-lite"/>
    </source>
</evidence>
<sequence>MVVARVALGNGLVPVGRLVFETDGRRAHSTFIYDQEWIDNPRGFDLCPQMPRASAPYHGSSGGRESRKRDVIAGPFADTAPDSWGRKLMRRVLGEGATEFDFLITCDDTARQGALRFLQENSEPFPQVGKAVPRLADIEDLVKIAQRFERDPVGAEQDALDLVGAAGTPGGARPKANVRDGDRLWLAKFTSINDTWPVERLEVATMKLAGNLGLRTPDCRLELPGSLHPIGLFSRFDRRVGGRVPYISARTALGKVGHASAFYTDIADIIRIISARPGDDLLQIWLRMVFGILVTNTDDHLKNHGFIYAGQNLWRLSPLFDVNPQPRRHARMETGISPLHGHEPDIGAAIEASEFFDVSVQEARIRVRDMARCIRDSWREELRRQGLSGAGLNACAPAFEHERMDAALGL</sequence>